<name>A0A1Q5PVV7_9ACTO</name>
<evidence type="ECO:0000313" key="5">
    <source>
        <dbReference type="EMBL" id="OKL51718.1"/>
    </source>
</evidence>
<keyword evidence="3" id="KW-1133">Transmembrane helix</keyword>
<keyword evidence="4" id="KW-0472">Membrane</keyword>
<dbReference type="GO" id="GO:0016020">
    <property type="term" value="C:membrane"/>
    <property type="evidence" value="ECO:0007669"/>
    <property type="project" value="UniProtKB-SubCell"/>
</dbReference>
<dbReference type="AlphaFoldDB" id="A0A1Q5PVV7"/>
<dbReference type="RefSeq" id="WP_073824292.1">
    <property type="nucleotide sequence ID" value="NZ_JAUNKL010000037.1"/>
</dbReference>
<gene>
    <name evidence="5" type="ORF">BSZ40_06080</name>
</gene>
<dbReference type="OrthoDB" id="329282at2"/>
<comment type="subcellular location">
    <subcellularLocation>
        <location evidence="1">Membrane</location>
        <topology evidence="1">Multi-pass membrane protein</topology>
    </subcellularLocation>
</comment>
<keyword evidence="6" id="KW-1185">Reference proteome</keyword>
<dbReference type="STRING" id="52770.BSZ40_06080"/>
<proteinExistence type="predicted"/>
<sequence length="165" mass="17829">MTLLARLARPLLAAPFIKDGIDAILHPEDHVDRFMEAATSLEKVGVPPVMRSDAQLLTRAAGVVSVGAGLMLATGRRPRTAALVLAGMNAVLTAVKNPVWETSTRRERNEQWVGIAQGAALTGGLLLAAGDRGGKPSLNWRLGNWRDHRAALRAQKQHLREKYTA</sequence>
<protein>
    <submittedName>
        <fullName evidence="5">DoxX family protein</fullName>
    </submittedName>
</protein>
<dbReference type="EMBL" id="MQVS01000005">
    <property type="protein sequence ID" value="OKL51718.1"/>
    <property type="molecule type" value="Genomic_DNA"/>
</dbReference>
<accession>A0A1Q5PVV7</accession>
<evidence type="ECO:0000256" key="4">
    <source>
        <dbReference type="ARBA" id="ARBA00023136"/>
    </source>
</evidence>
<evidence type="ECO:0000256" key="2">
    <source>
        <dbReference type="ARBA" id="ARBA00022692"/>
    </source>
</evidence>
<evidence type="ECO:0000256" key="1">
    <source>
        <dbReference type="ARBA" id="ARBA00004141"/>
    </source>
</evidence>
<comment type="caution">
    <text evidence="5">The sequence shown here is derived from an EMBL/GenBank/DDBJ whole genome shotgun (WGS) entry which is preliminary data.</text>
</comment>
<dbReference type="Proteomes" id="UP000185612">
    <property type="component" value="Unassembled WGS sequence"/>
</dbReference>
<reference evidence="6" key="1">
    <citation type="submission" date="2016-12" db="EMBL/GenBank/DDBJ databases">
        <authorList>
            <person name="Meng X."/>
        </authorList>
    </citation>
    <scope>NUCLEOTIDE SEQUENCE [LARGE SCALE GENOMIC DNA]</scope>
    <source>
        <strain evidence="6">DSM 20732</strain>
    </source>
</reference>
<evidence type="ECO:0000256" key="3">
    <source>
        <dbReference type="ARBA" id="ARBA00022989"/>
    </source>
</evidence>
<organism evidence="5 6">
    <name type="scientific">Buchananella hordeovulneris</name>
    <dbReference type="NCBI Taxonomy" id="52770"/>
    <lineage>
        <taxon>Bacteria</taxon>
        <taxon>Bacillati</taxon>
        <taxon>Actinomycetota</taxon>
        <taxon>Actinomycetes</taxon>
        <taxon>Actinomycetales</taxon>
        <taxon>Actinomycetaceae</taxon>
        <taxon>Buchananella</taxon>
    </lineage>
</organism>
<dbReference type="Pfam" id="PF07681">
    <property type="entry name" value="DoxX"/>
    <property type="match status" value="1"/>
</dbReference>
<keyword evidence="2" id="KW-0812">Transmembrane</keyword>
<dbReference type="InterPro" id="IPR032808">
    <property type="entry name" value="DoxX"/>
</dbReference>
<evidence type="ECO:0000313" key="6">
    <source>
        <dbReference type="Proteomes" id="UP000185612"/>
    </source>
</evidence>